<dbReference type="STRING" id="1618345.UT18_C0003G0023"/>
<sequence length="179" mass="19995">MNKNIRGLTILEVVIATSILGITLASTIMVMSRIAGFGSGNEARSLSINYAQEAVDAIKNIRDNEYCMFFNADAGTKYENGYFDLTRDATTNQWALTRINPQPAAANAFRDIQGMDGADNRMRQAVGMDTPNTTGRRINIDSITGGRRITIDISWKPKGMPQQTYTTVSDIYKWKYYDQ</sequence>
<keyword evidence="1" id="KW-1133">Transmembrane helix</keyword>
<accession>A0A0G0PAL9</accession>
<evidence type="ECO:0008006" key="4">
    <source>
        <dbReference type="Google" id="ProtNLM"/>
    </source>
</evidence>
<feature type="transmembrane region" description="Helical" evidence="1">
    <location>
        <begin position="7"/>
        <end position="31"/>
    </location>
</feature>
<dbReference type="EMBL" id="LBVV01000003">
    <property type="protein sequence ID" value="KKQ95164.1"/>
    <property type="molecule type" value="Genomic_DNA"/>
</dbReference>
<organism evidence="2 3">
    <name type="scientific">candidate division CPR2 bacterium GW2011_GWC2_39_10</name>
    <dbReference type="NCBI Taxonomy" id="1618345"/>
    <lineage>
        <taxon>Bacteria</taxon>
        <taxon>Bacteria division CPR2</taxon>
    </lineage>
</organism>
<dbReference type="AlphaFoldDB" id="A0A0G0PAL9"/>
<evidence type="ECO:0000256" key="1">
    <source>
        <dbReference type="SAM" id="Phobius"/>
    </source>
</evidence>
<evidence type="ECO:0000313" key="2">
    <source>
        <dbReference type="EMBL" id="KKQ95164.1"/>
    </source>
</evidence>
<reference evidence="2" key="1">
    <citation type="journal article" date="2015" name="Nature">
        <title>rRNA introns, odd ribosomes, and small enigmatic genomes across a large radiation of phyla.</title>
        <authorList>
            <person name="Brown C.T."/>
            <person name="Hug L.A."/>
            <person name="Thomas B.C."/>
            <person name="Sharon I."/>
            <person name="Castelle C.J."/>
            <person name="Singh A."/>
            <person name="Wilkins M.J."/>
            <person name="Williams K.H."/>
            <person name="Banfield J.F."/>
        </authorList>
    </citation>
    <scope>NUCLEOTIDE SEQUENCE [LARGE SCALE GENOMIC DNA]</scope>
</reference>
<name>A0A0G0PAL9_UNCC2</name>
<proteinExistence type="predicted"/>
<dbReference type="Proteomes" id="UP000034207">
    <property type="component" value="Unassembled WGS sequence"/>
</dbReference>
<keyword evidence="1" id="KW-0812">Transmembrane</keyword>
<comment type="caution">
    <text evidence="2">The sequence shown here is derived from an EMBL/GenBank/DDBJ whole genome shotgun (WGS) entry which is preliminary data.</text>
</comment>
<gene>
    <name evidence="2" type="ORF">UT18_C0003G0023</name>
</gene>
<protein>
    <recommendedName>
        <fullName evidence="4">Prepilin-type N-terminal cleavage/methylation domain-containing protein</fullName>
    </recommendedName>
</protein>
<keyword evidence="1" id="KW-0472">Membrane</keyword>
<evidence type="ECO:0000313" key="3">
    <source>
        <dbReference type="Proteomes" id="UP000034207"/>
    </source>
</evidence>